<name>A0ABV5VGH3_9ACTN</name>
<evidence type="ECO:0000313" key="3">
    <source>
        <dbReference type="EMBL" id="MFB9736906.1"/>
    </source>
</evidence>
<evidence type="ECO:0000256" key="1">
    <source>
        <dbReference type="SAM" id="MobiDB-lite"/>
    </source>
</evidence>
<feature type="region of interest" description="Disordered" evidence="1">
    <location>
        <begin position="1"/>
        <end position="20"/>
    </location>
</feature>
<dbReference type="Gene3D" id="3.10.450.50">
    <property type="match status" value="1"/>
</dbReference>
<dbReference type="InterPro" id="IPR032710">
    <property type="entry name" value="NTF2-like_dom_sf"/>
</dbReference>
<dbReference type="Pfam" id="PF14534">
    <property type="entry name" value="DUF4440"/>
    <property type="match status" value="1"/>
</dbReference>
<keyword evidence="4" id="KW-1185">Reference proteome</keyword>
<comment type="caution">
    <text evidence="3">The sequence shown here is derived from an EMBL/GenBank/DDBJ whole genome shotgun (WGS) entry which is preliminary data.</text>
</comment>
<reference evidence="3 4" key="1">
    <citation type="submission" date="2024-09" db="EMBL/GenBank/DDBJ databases">
        <authorList>
            <person name="Sun Q."/>
            <person name="Mori K."/>
        </authorList>
    </citation>
    <scope>NUCLEOTIDE SEQUENCE [LARGE SCALE GENOMIC DNA]</scope>
    <source>
        <strain evidence="3 4">JCM 10918</strain>
    </source>
</reference>
<dbReference type="Proteomes" id="UP001589703">
    <property type="component" value="Unassembled WGS sequence"/>
</dbReference>
<organism evidence="3 4">
    <name type="scientific">Streptomyces thermocoprophilus</name>
    <dbReference type="NCBI Taxonomy" id="78356"/>
    <lineage>
        <taxon>Bacteria</taxon>
        <taxon>Bacillati</taxon>
        <taxon>Actinomycetota</taxon>
        <taxon>Actinomycetes</taxon>
        <taxon>Kitasatosporales</taxon>
        <taxon>Streptomycetaceae</taxon>
        <taxon>Streptomyces</taxon>
    </lineage>
</organism>
<dbReference type="SUPFAM" id="SSF54427">
    <property type="entry name" value="NTF2-like"/>
    <property type="match status" value="1"/>
</dbReference>
<dbReference type="InterPro" id="IPR011944">
    <property type="entry name" value="Steroid_delta5-4_isomerase"/>
</dbReference>
<protein>
    <submittedName>
        <fullName evidence="3">SgcJ/EcaC family oxidoreductase</fullName>
    </submittedName>
</protein>
<evidence type="ECO:0000313" key="4">
    <source>
        <dbReference type="Proteomes" id="UP001589703"/>
    </source>
</evidence>
<dbReference type="RefSeq" id="WP_247467561.1">
    <property type="nucleotide sequence ID" value="NZ_JBHMAR010000020.1"/>
</dbReference>
<dbReference type="NCBIfam" id="TIGR02246">
    <property type="entry name" value="SgcJ/EcaC family oxidoreductase"/>
    <property type="match status" value="1"/>
</dbReference>
<gene>
    <name evidence="3" type="ORF">ACFFRO_17485</name>
</gene>
<sequence>MSTRHPRSACQPAESTRTADETAIRALLDRSRDAWDRGDGAGYGAQFTEDATDVTYVGTVYRGAAEIGRAHQALFDSFLKGTRLALEITDLRLHGQGTAVVVTRGDVHKGTRRPRRPGKVATYTVVRDTDGQWRIAAVQKTRRRPLMEAFSFRLQPSTRPAAG</sequence>
<evidence type="ECO:0000259" key="2">
    <source>
        <dbReference type="Pfam" id="PF14534"/>
    </source>
</evidence>
<feature type="domain" description="DUF4440" evidence="2">
    <location>
        <begin position="24"/>
        <end position="135"/>
    </location>
</feature>
<proteinExistence type="predicted"/>
<dbReference type="InterPro" id="IPR027843">
    <property type="entry name" value="DUF4440"/>
</dbReference>
<dbReference type="EMBL" id="JBHMAR010000020">
    <property type="protein sequence ID" value="MFB9736906.1"/>
    <property type="molecule type" value="Genomic_DNA"/>
</dbReference>
<accession>A0ABV5VGH3</accession>